<proteinExistence type="predicted"/>
<keyword evidence="3" id="KW-1185">Reference proteome</keyword>
<feature type="region of interest" description="Disordered" evidence="1">
    <location>
        <begin position="95"/>
        <end position="122"/>
    </location>
</feature>
<evidence type="ECO:0000313" key="2">
    <source>
        <dbReference type="EMBL" id="GFN96424.1"/>
    </source>
</evidence>
<evidence type="ECO:0000256" key="1">
    <source>
        <dbReference type="SAM" id="MobiDB-lite"/>
    </source>
</evidence>
<feature type="region of interest" description="Disordered" evidence="1">
    <location>
        <begin position="1"/>
        <end position="35"/>
    </location>
</feature>
<dbReference type="EMBL" id="BLXT01002679">
    <property type="protein sequence ID" value="GFN96424.1"/>
    <property type="molecule type" value="Genomic_DNA"/>
</dbReference>
<name>A0AAV3ZL77_9GAST</name>
<gene>
    <name evidence="2" type="ORF">PoB_002293000</name>
</gene>
<comment type="caution">
    <text evidence="2">The sequence shown here is derived from an EMBL/GenBank/DDBJ whole genome shotgun (WGS) entry which is preliminary data.</text>
</comment>
<dbReference type="Proteomes" id="UP000735302">
    <property type="component" value="Unassembled WGS sequence"/>
</dbReference>
<accession>A0AAV3ZL77</accession>
<reference evidence="2 3" key="1">
    <citation type="journal article" date="2021" name="Elife">
        <title>Chloroplast acquisition without the gene transfer in kleptoplastic sea slugs, Plakobranchus ocellatus.</title>
        <authorList>
            <person name="Maeda T."/>
            <person name="Takahashi S."/>
            <person name="Yoshida T."/>
            <person name="Shimamura S."/>
            <person name="Takaki Y."/>
            <person name="Nagai Y."/>
            <person name="Toyoda A."/>
            <person name="Suzuki Y."/>
            <person name="Arimoto A."/>
            <person name="Ishii H."/>
            <person name="Satoh N."/>
            <person name="Nishiyama T."/>
            <person name="Hasebe M."/>
            <person name="Maruyama T."/>
            <person name="Minagawa J."/>
            <person name="Obokata J."/>
            <person name="Shigenobu S."/>
        </authorList>
    </citation>
    <scope>NUCLEOTIDE SEQUENCE [LARGE SCALE GENOMIC DNA]</scope>
</reference>
<protein>
    <submittedName>
        <fullName evidence="2">Uncharacterized protein</fullName>
    </submittedName>
</protein>
<evidence type="ECO:0000313" key="3">
    <source>
        <dbReference type="Proteomes" id="UP000735302"/>
    </source>
</evidence>
<organism evidence="2 3">
    <name type="scientific">Plakobranchus ocellatus</name>
    <dbReference type="NCBI Taxonomy" id="259542"/>
    <lineage>
        <taxon>Eukaryota</taxon>
        <taxon>Metazoa</taxon>
        <taxon>Spiralia</taxon>
        <taxon>Lophotrochozoa</taxon>
        <taxon>Mollusca</taxon>
        <taxon>Gastropoda</taxon>
        <taxon>Heterobranchia</taxon>
        <taxon>Euthyneura</taxon>
        <taxon>Panpulmonata</taxon>
        <taxon>Sacoglossa</taxon>
        <taxon>Placobranchoidea</taxon>
        <taxon>Plakobranchidae</taxon>
        <taxon>Plakobranchus</taxon>
    </lineage>
</organism>
<dbReference type="AlphaFoldDB" id="A0AAV3ZL77"/>
<sequence length="151" mass="16633">MLGPSIGKPGVGRDRPQQDDIRLSGSPSHQGLSRTRWYQAFRPSVRPSTVYKKVVSSFQALRQARDRPQQVVSSFQALRQARDRPLQVVSSFQVPRQARDCPEQGGIRLSGPPTGQGPSTTSGIRLSGHMQARDRPQQVVSSFQAICRPGT</sequence>
<feature type="compositionally biased region" description="Basic and acidic residues" evidence="1">
    <location>
        <begin position="11"/>
        <end position="22"/>
    </location>
</feature>